<dbReference type="AlphaFoldDB" id="A0AAW0ATK7"/>
<accession>A0AAW0ATK7</accession>
<evidence type="ECO:0000313" key="3">
    <source>
        <dbReference type="Proteomes" id="UP001383192"/>
    </source>
</evidence>
<evidence type="ECO:0000313" key="2">
    <source>
        <dbReference type="EMBL" id="KAK7016739.1"/>
    </source>
</evidence>
<comment type="caution">
    <text evidence="2">The sequence shown here is derived from an EMBL/GenBank/DDBJ whole genome shotgun (WGS) entry which is preliminary data.</text>
</comment>
<feature type="region of interest" description="Disordered" evidence="1">
    <location>
        <begin position="38"/>
        <end position="80"/>
    </location>
</feature>
<evidence type="ECO:0000256" key="1">
    <source>
        <dbReference type="SAM" id="MobiDB-lite"/>
    </source>
</evidence>
<proteinExistence type="predicted"/>
<sequence length="141" mass="15871">MSRLKLAWEILTQRTDIDSDNLQRREYFATTMELEPEIEHTASISPLAPVSSAESPQHVSPVNPPCQLDDKLASGADVDNSSDKHMNGLIIEIQSLKKTNETTEHKLNRMSLKHATLHANYVQIHKERNIVTTMQVAISID</sequence>
<organism evidence="2 3">
    <name type="scientific">Paramarasmius palmivorus</name>
    <dbReference type="NCBI Taxonomy" id="297713"/>
    <lineage>
        <taxon>Eukaryota</taxon>
        <taxon>Fungi</taxon>
        <taxon>Dikarya</taxon>
        <taxon>Basidiomycota</taxon>
        <taxon>Agaricomycotina</taxon>
        <taxon>Agaricomycetes</taxon>
        <taxon>Agaricomycetidae</taxon>
        <taxon>Agaricales</taxon>
        <taxon>Marasmiineae</taxon>
        <taxon>Marasmiaceae</taxon>
        <taxon>Paramarasmius</taxon>
    </lineage>
</organism>
<keyword evidence="3" id="KW-1185">Reference proteome</keyword>
<protein>
    <submittedName>
        <fullName evidence="2">Uncharacterized protein</fullName>
    </submittedName>
</protein>
<name>A0AAW0ATK7_9AGAR</name>
<dbReference type="EMBL" id="JAYKXP010000279">
    <property type="protein sequence ID" value="KAK7016739.1"/>
    <property type="molecule type" value="Genomic_DNA"/>
</dbReference>
<reference evidence="2 3" key="1">
    <citation type="submission" date="2024-01" db="EMBL/GenBank/DDBJ databases">
        <title>A draft genome for a cacao thread blight-causing isolate of Paramarasmius palmivorus.</title>
        <authorList>
            <person name="Baruah I.K."/>
            <person name="Bukari Y."/>
            <person name="Amoako-Attah I."/>
            <person name="Meinhardt L.W."/>
            <person name="Bailey B.A."/>
            <person name="Cohen S.P."/>
        </authorList>
    </citation>
    <scope>NUCLEOTIDE SEQUENCE [LARGE SCALE GENOMIC DNA]</scope>
    <source>
        <strain evidence="2 3">GH-12</strain>
    </source>
</reference>
<gene>
    <name evidence="2" type="ORF">VNI00_018844</name>
</gene>
<dbReference type="Proteomes" id="UP001383192">
    <property type="component" value="Unassembled WGS sequence"/>
</dbReference>